<dbReference type="PANTHER" id="PTHR42821">
    <property type="entry name" value="CATALASE"/>
    <property type="match status" value="1"/>
</dbReference>
<dbReference type="PROSITE" id="PS00437">
    <property type="entry name" value="CATALASE_1"/>
    <property type="match status" value="1"/>
</dbReference>
<comment type="caution">
    <text evidence="13">The sequence shown here is derived from an EMBL/GenBank/DDBJ whole genome shotgun (WGS) entry which is preliminary data.</text>
</comment>
<proteinExistence type="inferred from homology"/>
<dbReference type="SUPFAM" id="SSF56634">
    <property type="entry name" value="Heme-dependent catalase-like"/>
    <property type="match status" value="1"/>
</dbReference>
<protein>
    <recommendedName>
        <fullName evidence="3 10">Catalase</fullName>
        <ecNumber evidence="3 10">1.11.1.6</ecNumber>
    </recommendedName>
</protein>
<organism evidence="13 14">
    <name type="scientific">Pontibacter ruber</name>
    <dbReference type="NCBI Taxonomy" id="1343895"/>
    <lineage>
        <taxon>Bacteria</taxon>
        <taxon>Pseudomonadati</taxon>
        <taxon>Bacteroidota</taxon>
        <taxon>Cytophagia</taxon>
        <taxon>Cytophagales</taxon>
        <taxon>Hymenobacteraceae</taxon>
        <taxon>Pontibacter</taxon>
    </lineage>
</organism>
<dbReference type="SMART" id="SM01060">
    <property type="entry name" value="Catalase"/>
    <property type="match status" value="1"/>
</dbReference>
<feature type="region of interest" description="Disordered" evidence="11">
    <location>
        <begin position="1"/>
        <end position="41"/>
    </location>
</feature>
<dbReference type="PROSITE" id="PS51402">
    <property type="entry name" value="CATALASE_3"/>
    <property type="match status" value="1"/>
</dbReference>
<dbReference type="Gene3D" id="3.40.50.880">
    <property type="match status" value="1"/>
</dbReference>
<evidence type="ECO:0000256" key="4">
    <source>
        <dbReference type="ARBA" id="ARBA00022559"/>
    </source>
</evidence>
<dbReference type="PRINTS" id="PR00067">
    <property type="entry name" value="CATALASE"/>
</dbReference>
<keyword evidence="9 10" id="KW-0376">Hydrogen peroxide</keyword>
<dbReference type="GO" id="GO:0004096">
    <property type="term" value="F:catalase activity"/>
    <property type="evidence" value="ECO:0007669"/>
    <property type="project" value="UniProtKB-EC"/>
</dbReference>
<evidence type="ECO:0000256" key="2">
    <source>
        <dbReference type="ARBA" id="ARBA00010660"/>
    </source>
</evidence>
<reference evidence="14" key="1">
    <citation type="journal article" date="2019" name="Int. J. Syst. Evol. Microbiol.">
        <title>The Global Catalogue of Microorganisms (GCM) 10K type strain sequencing project: providing services to taxonomists for standard genome sequencing and annotation.</title>
        <authorList>
            <consortium name="The Broad Institute Genomics Platform"/>
            <consortium name="The Broad Institute Genome Sequencing Center for Infectious Disease"/>
            <person name="Wu L."/>
            <person name="Ma J."/>
        </authorList>
    </citation>
    <scope>NUCLEOTIDE SEQUENCE [LARGE SCALE GENOMIC DNA]</scope>
    <source>
        <strain evidence="14">CGMCC 4.1782</strain>
    </source>
</reference>
<evidence type="ECO:0000256" key="5">
    <source>
        <dbReference type="ARBA" id="ARBA00022617"/>
    </source>
</evidence>
<keyword evidence="14" id="KW-1185">Reference proteome</keyword>
<evidence type="ECO:0000256" key="6">
    <source>
        <dbReference type="ARBA" id="ARBA00022723"/>
    </source>
</evidence>
<dbReference type="EC" id="1.11.1.6" evidence="3 10"/>
<evidence type="ECO:0000256" key="1">
    <source>
        <dbReference type="ARBA" id="ARBA00001971"/>
    </source>
</evidence>
<keyword evidence="5 10" id="KW-0349">Heme</keyword>
<evidence type="ECO:0000313" key="13">
    <source>
        <dbReference type="EMBL" id="MFD2247839.1"/>
    </source>
</evidence>
<comment type="catalytic activity">
    <reaction evidence="10">
        <text>2 H2O2 = O2 + 2 H2O</text>
        <dbReference type="Rhea" id="RHEA:20309"/>
        <dbReference type="ChEBI" id="CHEBI:15377"/>
        <dbReference type="ChEBI" id="CHEBI:15379"/>
        <dbReference type="ChEBI" id="CHEBI:16240"/>
        <dbReference type="EC" id="1.11.1.6"/>
    </reaction>
</comment>
<dbReference type="Pfam" id="PF18011">
    <property type="entry name" value="Catalase_C"/>
    <property type="match status" value="1"/>
</dbReference>
<dbReference type="InterPro" id="IPR020835">
    <property type="entry name" value="Catalase_sf"/>
</dbReference>
<dbReference type="EMBL" id="JBHUIM010000002">
    <property type="protein sequence ID" value="MFD2247839.1"/>
    <property type="molecule type" value="Genomic_DNA"/>
</dbReference>
<evidence type="ECO:0000256" key="8">
    <source>
        <dbReference type="ARBA" id="ARBA00023004"/>
    </source>
</evidence>
<dbReference type="InterPro" id="IPR041399">
    <property type="entry name" value="Catalase_large_C"/>
</dbReference>
<evidence type="ECO:0000256" key="9">
    <source>
        <dbReference type="ARBA" id="ARBA00023324"/>
    </source>
</evidence>
<dbReference type="Gene3D" id="1.20.1370.20">
    <property type="match status" value="1"/>
</dbReference>
<dbReference type="Pfam" id="PF06628">
    <property type="entry name" value="Catalase-rel"/>
    <property type="match status" value="1"/>
</dbReference>
<keyword evidence="4 10" id="KW-0575">Peroxidase</keyword>
<sequence>MNEEEKPHHQNKTDFKVNEDSKNQQLEQFREDPKDQFMTTDQGVRINHTDDSLKAGSRGPTLLEDFHFREKMTHLDHESIPERVVHARGSGAHGYFQPYESMAEFTKAKFLSNPSIKTPVFVRFSTVVGSRGSADTVRDARGFAVKFYTEEGNYDLVGNNIPVFFIQDAIKFPDLVHSIKPEPDSEMPQASAAHDTFWDFASLMPESTHMLMWVLSDRAIPRSFRMMEGFGVHTFRFINEAGKARFVKFHWRPTIGAHSLVWDEAQKLGGKDPDWLRRDLWEAIEMGNYPEFELSVQLVDEEDEFKFDFDLLDATKLIPEELVPLKPIGRMVLNRNPNNFFAETEQVAFHPGNLVPGIDVTNDPLLQGRLFSYVDTQLNRFNSANFTEVPINRPVCPVHNHNGAGFMKMTIGKGKVNYWPNSLGNGCPMMAPESAGGYVHHQEKVEGHKIRARSESFSDHYSQATLFWNSLTEPEKKHLVEAAHFELGKVETIAVRERQLANFYKVDPEFARRVAAGIGIEVPKDLEVISTGNYEENDASKQMKKGASVKESPAVSMERNKIETAKSRKVAILIEDGFDSNEVMQVKEALEAAGAQAKIISKLLGKRRSSTGEAMEVDKSHVTTGSIMFDAVYIPDGQQSIQAMKQEGDALHFISEAFKHCKPIATSGNGIALLERAFVLGVNFASNTSGEVMSHKGVVTAGSEADADEFAGQFIDAIKKHRHWDREEKTMVPA</sequence>
<comment type="cofactor">
    <cofactor evidence="1 10">
        <name>heme</name>
        <dbReference type="ChEBI" id="CHEBI:30413"/>
    </cofactor>
</comment>
<dbReference type="Gene3D" id="2.40.180.10">
    <property type="entry name" value="Catalase core domain"/>
    <property type="match status" value="1"/>
</dbReference>
<feature type="domain" description="Catalase core" evidence="12">
    <location>
        <begin position="39"/>
        <end position="427"/>
    </location>
</feature>
<dbReference type="InterPro" id="IPR024712">
    <property type="entry name" value="Catalase_clade2"/>
</dbReference>
<dbReference type="InterPro" id="IPR018028">
    <property type="entry name" value="Catalase"/>
</dbReference>
<gene>
    <name evidence="13" type="ORF">ACFSKP_16350</name>
</gene>
<evidence type="ECO:0000259" key="12">
    <source>
        <dbReference type="SMART" id="SM01060"/>
    </source>
</evidence>
<dbReference type="InterPro" id="IPR043156">
    <property type="entry name" value="Catalase_clade2_helical"/>
</dbReference>
<name>A0ABW5D0M5_9BACT</name>
<dbReference type="Pfam" id="PF00199">
    <property type="entry name" value="Catalase"/>
    <property type="match status" value="1"/>
</dbReference>
<dbReference type="PIRSF" id="PIRSF038927">
    <property type="entry name" value="Catalase_clade2"/>
    <property type="match status" value="1"/>
</dbReference>
<dbReference type="InterPro" id="IPR010582">
    <property type="entry name" value="Catalase_immune_responsive"/>
</dbReference>
<dbReference type="InterPro" id="IPR011614">
    <property type="entry name" value="Catalase_core"/>
</dbReference>
<evidence type="ECO:0000256" key="7">
    <source>
        <dbReference type="ARBA" id="ARBA00023002"/>
    </source>
</evidence>
<dbReference type="PANTHER" id="PTHR42821:SF1">
    <property type="entry name" value="CATALASE-B"/>
    <property type="match status" value="1"/>
</dbReference>
<dbReference type="CDD" id="cd03132">
    <property type="entry name" value="GATase1_catalase"/>
    <property type="match status" value="1"/>
</dbReference>
<comment type="similarity">
    <text evidence="2">Belongs to the catalase family. HPII subfamily.</text>
</comment>
<dbReference type="SUPFAM" id="SSF52317">
    <property type="entry name" value="Class I glutamine amidotransferase-like"/>
    <property type="match status" value="1"/>
</dbReference>
<dbReference type="Proteomes" id="UP001597374">
    <property type="component" value="Unassembled WGS sequence"/>
</dbReference>
<keyword evidence="6 10" id="KW-0479">Metal-binding</keyword>
<evidence type="ECO:0000256" key="10">
    <source>
        <dbReference type="PIRNR" id="PIRNR038927"/>
    </source>
</evidence>
<dbReference type="InterPro" id="IPR002226">
    <property type="entry name" value="Catalase_haem_BS"/>
</dbReference>
<evidence type="ECO:0000256" key="11">
    <source>
        <dbReference type="SAM" id="MobiDB-lite"/>
    </source>
</evidence>
<keyword evidence="7 10" id="KW-0560">Oxidoreductase</keyword>
<keyword evidence="8 10" id="KW-0408">Iron</keyword>
<dbReference type="InterPro" id="IPR029062">
    <property type="entry name" value="Class_I_gatase-like"/>
</dbReference>
<dbReference type="RefSeq" id="WP_250431020.1">
    <property type="nucleotide sequence ID" value="NZ_JALPRR010000003.1"/>
</dbReference>
<comment type="function">
    <text evidence="10">Decomposes hydrogen peroxide into water and oxygen; serves to protect cells from the toxic effects of hydrogen peroxide.</text>
</comment>
<accession>A0ABW5D0M5</accession>
<evidence type="ECO:0000313" key="14">
    <source>
        <dbReference type="Proteomes" id="UP001597374"/>
    </source>
</evidence>
<evidence type="ECO:0000256" key="3">
    <source>
        <dbReference type="ARBA" id="ARBA00012314"/>
    </source>
</evidence>
<feature type="compositionally biased region" description="Basic and acidic residues" evidence="11">
    <location>
        <begin position="1"/>
        <end position="35"/>
    </location>
</feature>